<dbReference type="NCBIfam" id="NF041770">
    <property type="entry name" value="CFI_box_CTERM"/>
    <property type="match status" value="1"/>
</dbReference>
<dbReference type="InterPro" id="IPR049886">
    <property type="entry name" value="CFI_box_CTERM_dom"/>
</dbReference>
<keyword evidence="2" id="KW-0812">Transmembrane</keyword>
<evidence type="ECO:0000313" key="4">
    <source>
        <dbReference type="Proteomes" id="UP000252189"/>
    </source>
</evidence>
<proteinExistence type="predicted"/>
<reference evidence="3 4" key="1">
    <citation type="submission" date="2018-07" db="EMBL/GenBank/DDBJ databases">
        <title>Genome sequences of Haloplanus salinus JCM 18368T.</title>
        <authorList>
            <person name="Kim Y.B."/>
            <person name="Roh S.W."/>
        </authorList>
    </citation>
    <scope>NUCLEOTIDE SEQUENCE [LARGE SCALE GENOMIC DNA]</scope>
    <source>
        <strain evidence="3 4">JCM 18368</strain>
    </source>
</reference>
<protein>
    <submittedName>
        <fullName evidence="3">Uncharacterized protein</fullName>
    </submittedName>
</protein>
<comment type="caution">
    <text evidence="3">The sequence shown here is derived from an EMBL/GenBank/DDBJ whole genome shotgun (WGS) entry which is preliminary data.</text>
</comment>
<dbReference type="RefSeq" id="WP_114447502.1">
    <property type="nucleotide sequence ID" value="NZ_QPHM01000001.1"/>
</dbReference>
<keyword evidence="2" id="KW-0472">Membrane</keyword>
<accession>A0A368N5X6</accession>
<keyword evidence="2" id="KW-1133">Transmembrane helix</keyword>
<evidence type="ECO:0000256" key="2">
    <source>
        <dbReference type="SAM" id="Phobius"/>
    </source>
</evidence>
<dbReference type="AlphaFoldDB" id="A0A368N5X6"/>
<name>A0A368N5X6_9EURY</name>
<organism evidence="3 4">
    <name type="scientific">Haloplanus salinus</name>
    <dbReference type="NCBI Taxonomy" id="1126245"/>
    <lineage>
        <taxon>Archaea</taxon>
        <taxon>Methanobacteriati</taxon>
        <taxon>Methanobacteriota</taxon>
        <taxon>Stenosarchaea group</taxon>
        <taxon>Halobacteria</taxon>
        <taxon>Halobacteriales</taxon>
        <taxon>Haloferacaceae</taxon>
        <taxon>Haloplanus</taxon>
    </lineage>
</organism>
<evidence type="ECO:0000256" key="1">
    <source>
        <dbReference type="SAM" id="MobiDB-lite"/>
    </source>
</evidence>
<dbReference type="EMBL" id="QPHM01000001">
    <property type="protein sequence ID" value="RCU45948.1"/>
    <property type="molecule type" value="Genomic_DNA"/>
</dbReference>
<keyword evidence="4" id="KW-1185">Reference proteome</keyword>
<dbReference type="OrthoDB" id="27270at2157"/>
<feature type="transmembrane region" description="Helical" evidence="2">
    <location>
        <begin position="173"/>
        <end position="197"/>
    </location>
</feature>
<sequence length="209" mass="22760">MSTDETPETEAGGGTDRPLSETGVGDSREKHLVVVTESGERIDRGEVYVRHTESAYLVSPDVEFPAAETTRYRKENLDRVEISQHHSNCFITTAAAGEGPTLDSLRDFRAEVMRPTRSGRVLLWVYEAISPPVAATLDRHPRSTTTRLVRRLVDRCGALADCRRAATGAAERAALSVTLICLYVVGVAFAALGHGWLRGRELAGGRGIN</sequence>
<feature type="region of interest" description="Disordered" evidence="1">
    <location>
        <begin position="1"/>
        <end position="30"/>
    </location>
</feature>
<dbReference type="Proteomes" id="UP000252189">
    <property type="component" value="Unassembled WGS sequence"/>
</dbReference>
<gene>
    <name evidence="3" type="ORF">DU504_00690</name>
</gene>
<evidence type="ECO:0000313" key="3">
    <source>
        <dbReference type="EMBL" id="RCU45948.1"/>
    </source>
</evidence>